<reference evidence="3 4" key="1">
    <citation type="journal article" date="2023" name="Sci. Data">
        <title>Genome assembly of the Korean intertidal mud-creeper Batillaria attramentaria.</title>
        <authorList>
            <person name="Patra A.K."/>
            <person name="Ho P.T."/>
            <person name="Jun S."/>
            <person name="Lee S.J."/>
            <person name="Kim Y."/>
            <person name="Won Y.J."/>
        </authorList>
    </citation>
    <scope>NUCLEOTIDE SEQUENCE [LARGE SCALE GENOMIC DNA]</scope>
    <source>
        <strain evidence="3">Wonlab-2016</strain>
    </source>
</reference>
<dbReference type="AlphaFoldDB" id="A0ABD0LE90"/>
<dbReference type="InterPro" id="IPR001611">
    <property type="entry name" value="Leu-rich_rpt"/>
</dbReference>
<evidence type="ECO:0008006" key="5">
    <source>
        <dbReference type="Google" id="ProtNLM"/>
    </source>
</evidence>
<sequence length="311" mass="35907">MADSILIRALKGQPKSLNLCNKHLQKVPKAIGKLEFICQLNLKNNHLKRLPPELTHLFQLQVLNLGNNEFEEFPQLLQHLYNLEKLHFFGNKIYEIHPSCLNGFRNLSFLNLNNNRLSYLPPEICNLLNLQFLSVDNNELKELPLEFCALTTLQELHAGIGKCYRLRVLDVAGNELRIFPTELSGLPLKELHCEENPLLQDLPVHSLQEEEVLALKEIVARYIMKSLRDRYSYLRRAIRHYPQMRDMLAQCSKCAVCGEAFLNTWLECVHFLDARSMNLSNMNGKIPVRALLCSYKCFNSSGHNYYGVAFP</sequence>
<gene>
    <name evidence="3" type="ORF">BaRGS_00011041</name>
</gene>
<dbReference type="PANTHER" id="PTHR48051">
    <property type="match status" value="1"/>
</dbReference>
<dbReference type="InterPro" id="IPR003591">
    <property type="entry name" value="Leu-rich_rpt_typical-subtyp"/>
</dbReference>
<organism evidence="3 4">
    <name type="scientific">Batillaria attramentaria</name>
    <dbReference type="NCBI Taxonomy" id="370345"/>
    <lineage>
        <taxon>Eukaryota</taxon>
        <taxon>Metazoa</taxon>
        <taxon>Spiralia</taxon>
        <taxon>Lophotrochozoa</taxon>
        <taxon>Mollusca</taxon>
        <taxon>Gastropoda</taxon>
        <taxon>Caenogastropoda</taxon>
        <taxon>Sorbeoconcha</taxon>
        <taxon>Cerithioidea</taxon>
        <taxon>Batillariidae</taxon>
        <taxon>Batillaria</taxon>
    </lineage>
</organism>
<dbReference type="InterPro" id="IPR050216">
    <property type="entry name" value="LRR_domain-containing"/>
</dbReference>
<evidence type="ECO:0000256" key="2">
    <source>
        <dbReference type="ARBA" id="ARBA00022737"/>
    </source>
</evidence>
<dbReference type="SMART" id="SM00369">
    <property type="entry name" value="LRR_TYP"/>
    <property type="match status" value="6"/>
</dbReference>
<keyword evidence="4" id="KW-1185">Reference proteome</keyword>
<evidence type="ECO:0000313" key="3">
    <source>
        <dbReference type="EMBL" id="KAK7497646.1"/>
    </source>
</evidence>
<dbReference type="EMBL" id="JACVVK020000056">
    <property type="protein sequence ID" value="KAK7497646.1"/>
    <property type="molecule type" value="Genomic_DNA"/>
</dbReference>
<accession>A0ABD0LE90</accession>
<proteinExistence type="predicted"/>
<keyword evidence="1" id="KW-0433">Leucine-rich repeat</keyword>
<evidence type="ECO:0000313" key="4">
    <source>
        <dbReference type="Proteomes" id="UP001519460"/>
    </source>
</evidence>
<comment type="caution">
    <text evidence="3">The sequence shown here is derived from an EMBL/GenBank/DDBJ whole genome shotgun (WGS) entry which is preliminary data.</text>
</comment>
<evidence type="ECO:0000256" key="1">
    <source>
        <dbReference type="ARBA" id="ARBA00022614"/>
    </source>
</evidence>
<keyword evidence="2" id="KW-0677">Repeat</keyword>
<dbReference type="SUPFAM" id="SSF52058">
    <property type="entry name" value="L domain-like"/>
    <property type="match status" value="1"/>
</dbReference>
<protein>
    <recommendedName>
        <fullName evidence="5">Leucine-rich repeat-containing protein 69</fullName>
    </recommendedName>
</protein>
<dbReference type="Gene3D" id="3.80.10.10">
    <property type="entry name" value="Ribonuclease Inhibitor"/>
    <property type="match status" value="1"/>
</dbReference>
<name>A0ABD0LE90_9CAEN</name>
<dbReference type="PANTHER" id="PTHR48051:SF1">
    <property type="entry name" value="RAS SUPPRESSOR PROTEIN 1"/>
    <property type="match status" value="1"/>
</dbReference>
<dbReference type="Proteomes" id="UP001519460">
    <property type="component" value="Unassembled WGS sequence"/>
</dbReference>
<dbReference type="InterPro" id="IPR032675">
    <property type="entry name" value="LRR_dom_sf"/>
</dbReference>
<dbReference type="Pfam" id="PF00560">
    <property type="entry name" value="LRR_1"/>
    <property type="match status" value="2"/>
</dbReference>
<dbReference type="PROSITE" id="PS51450">
    <property type="entry name" value="LRR"/>
    <property type="match status" value="2"/>
</dbReference>